<evidence type="ECO:0000313" key="7">
    <source>
        <dbReference type="Proteomes" id="UP000076871"/>
    </source>
</evidence>
<proteinExistence type="predicted"/>
<feature type="transmembrane region" description="Helical" evidence="5">
    <location>
        <begin position="122"/>
        <end position="148"/>
    </location>
</feature>
<dbReference type="InParanoid" id="A0A165F7K9"/>
<dbReference type="GO" id="GO:0016020">
    <property type="term" value="C:membrane"/>
    <property type="evidence" value="ECO:0007669"/>
    <property type="project" value="UniProtKB-SubCell"/>
</dbReference>
<keyword evidence="2 5" id="KW-0812">Transmembrane</keyword>
<gene>
    <name evidence="6" type="ORF">LAESUDRAFT_723413</name>
</gene>
<name>A0A165F7K9_9APHY</name>
<dbReference type="GO" id="GO:0004602">
    <property type="term" value="F:glutathione peroxidase activity"/>
    <property type="evidence" value="ECO:0007669"/>
    <property type="project" value="TreeGrafter"/>
</dbReference>
<evidence type="ECO:0000256" key="2">
    <source>
        <dbReference type="ARBA" id="ARBA00022692"/>
    </source>
</evidence>
<protein>
    <submittedName>
        <fullName evidence="6">Membrane-associated proteins in eicosanoid and glutathione metabolism</fullName>
    </submittedName>
</protein>
<reference evidence="6 7" key="1">
    <citation type="journal article" date="2016" name="Mol. Biol. Evol.">
        <title>Comparative Genomics of Early-Diverging Mushroom-Forming Fungi Provides Insights into the Origins of Lignocellulose Decay Capabilities.</title>
        <authorList>
            <person name="Nagy L.G."/>
            <person name="Riley R."/>
            <person name="Tritt A."/>
            <person name="Adam C."/>
            <person name="Daum C."/>
            <person name="Floudas D."/>
            <person name="Sun H."/>
            <person name="Yadav J.S."/>
            <person name="Pangilinan J."/>
            <person name="Larsson K.H."/>
            <person name="Matsuura K."/>
            <person name="Barry K."/>
            <person name="Labutti K."/>
            <person name="Kuo R."/>
            <person name="Ohm R.A."/>
            <person name="Bhattacharya S.S."/>
            <person name="Shirouzu T."/>
            <person name="Yoshinaga Y."/>
            <person name="Martin F.M."/>
            <person name="Grigoriev I.V."/>
            <person name="Hibbett D.S."/>
        </authorList>
    </citation>
    <scope>NUCLEOTIDE SEQUENCE [LARGE SCALE GENOMIC DNA]</scope>
    <source>
        <strain evidence="6 7">93-53</strain>
    </source>
</reference>
<evidence type="ECO:0000313" key="6">
    <source>
        <dbReference type="EMBL" id="KZT08544.1"/>
    </source>
</evidence>
<dbReference type="PANTHER" id="PTHR10250">
    <property type="entry name" value="MICROSOMAL GLUTATHIONE S-TRANSFERASE"/>
    <property type="match status" value="1"/>
</dbReference>
<dbReference type="Proteomes" id="UP000076871">
    <property type="component" value="Unassembled WGS sequence"/>
</dbReference>
<dbReference type="STRING" id="1314785.A0A165F7K9"/>
<dbReference type="GO" id="GO:0005635">
    <property type="term" value="C:nuclear envelope"/>
    <property type="evidence" value="ECO:0007669"/>
    <property type="project" value="TreeGrafter"/>
</dbReference>
<keyword evidence="3 5" id="KW-1133">Transmembrane helix</keyword>
<accession>A0A165F7K9</accession>
<dbReference type="GO" id="GO:0005783">
    <property type="term" value="C:endoplasmic reticulum"/>
    <property type="evidence" value="ECO:0007669"/>
    <property type="project" value="TreeGrafter"/>
</dbReference>
<dbReference type="InterPro" id="IPR050997">
    <property type="entry name" value="MAPEG"/>
</dbReference>
<keyword evidence="4 5" id="KW-0472">Membrane</keyword>
<dbReference type="GeneID" id="63825442"/>
<dbReference type="AlphaFoldDB" id="A0A165F7K9"/>
<evidence type="ECO:0000256" key="3">
    <source>
        <dbReference type="ARBA" id="ARBA00022989"/>
    </source>
</evidence>
<evidence type="ECO:0000256" key="5">
    <source>
        <dbReference type="SAM" id="Phobius"/>
    </source>
</evidence>
<dbReference type="InterPro" id="IPR001129">
    <property type="entry name" value="Membr-assoc_MAPEG"/>
</dbReference>
<dbReference type="OrthoDB" id="410651at2759"/>
<feature type="transmembrane region" description="Helical" evidence="5">
    <location>
        <begin position="12"/>
        <end position="30"/>
    </location>
</feature>
<keyword evidence="7" id="KW-1185">Reference proteome</keyword>
<dbReference type="PANTHER" id="PTHR10250:SF26">
    <property type="entry name" value="GLUTATHIONE S-TRANSFERASE 3, MITOCHONDRIAL"/>
    <property type="match status" value="1"/>
</dbReference>
<dbReference type="RefSeq" id="XP_040766284.1">
    <property type="nucleotide sequence ID" value="XM_040908413.1"/>
</dbReference>
<dbReference type="GO" id="GO:0004364">
    <property type="term" value="F:glutathione transferase activity"/>
    <property type="evidence" value="ECO:0007669"/>
    <property type="project" value="TreeGrafter"/>
</dbReference>
<comment type="subcellular location">
    <subcellularLocation>
        <location evidence="1">Membrane</location>
        <topology evidence="1">Multi-pass membrane protein</topology>
    </subcellularLocation>
</comment>
<organism evidence="6 7">
    <name type="scientific">Laetiporus sulphureus 93-53</name>
    <dbReference type="NCBI Taxonomy" id="1314785"/>
    <lineage>
        <taxon>Eukaryota</taxon>
        <taxon>Fungi</taxon>
        <taxon>Dikarya</taxon>
        <taxon>Basidiomycota</taxon>
        <taxon>Agaricomycotina</taxon>
        <taxon>Agaricomycetes</taxon>
        <taxon>Polyporales</taxon>
        <taxon>Laetiporus</taxon>
    </lineage>
</organism>
<dbReference type="Pfam" id="PF01124">
    <property type="entry name" value="MAPEG"/>
    <property type="match status" value="1"/>
</dbReference>
<evidence type="ECO:0000256" key="4">
    <source>
        <dbReference type="ARBA" id="ARBA00023136"/>
    </source>
</evidence>
<dbReference type="InterPro" id="IPR023352">
    <property type="entry name" value="MAPEG-like_dom_sf"/>
</dbReference>
<dbReference type="Gene3D" id="1.20.120.550">
    <property type="entry name" value="Membrane associated eicosanoid/glutathione metabolism-like domain"/>
    <property type="match status" value="1"/>
</dbReference>
<evidence type="ECO:0000256" key="1">
    <source>
        <dbReference type="ARBA" id="ARBA00004141"/>
    </source>
</evidence>
<sequence>MSTGIVLSKDIVYPAAAIVSTFWLTFFQTVKVGRARKRAGIAYPQLYAEKAEAAASKEAAIFNCTQRAHQNTLEYLPIILSGTLVMSLKYPVAAACMCGVWSLSRFIYTIGYSTGDPTRRNFLGGAMIGTFNWLGLVFGSTWTIISLLRA</sequence>
<dbReference type="EMBL" id="KV427614">
    <property type="protein sequence ID" value="KZT08544.1"/>
    <property type="molecule type" value="Genomic_DNA"/>
</dbReference>
<dbReference type="SUPFAM" id="SSF161084">
    <property type="entry name" value="MAPEG domain-like"/>
    <property type="match status" value="1"/>
</dbReference>